<proteinExistence type="predicted"/>
<name>A0A6N9HJK0_9BURK</name>
<dbReference type="Pfam" id="PF12915">
    <property type="entry name" value="DUF3833"/>
    <property type="match status" value="1"/>
</dbReference>
<evidence type="ECO:0000313" key="1">
    <source>
        <dbReference type="EMBL" id="MYN03202.1"/>
    </source>
</evidence>
<dbReference type="InterPro" id="IPR024409">
    <property type="entry name" value="DUF3833"/>
</dbReference>
<accession>A0A6N9HJK0</accession>
<organism evidence="1 2">
    <name type="scientific">Pseudoduganella guangdongensis</name>
    <dbReference type="NCBI Taxonomy" id="2692179"/>
    <lineage>
        <taxon>Bacteria</taxon>
        <taxon>Pseudomonadati</taxon>
        <taxon>Pseudomonadota</taxon>
        <taxon>Betaproteobacteria</taxon>
        <taxon>Burkholderiales</taxon>
        <taxon>Oxalobacteraceae</taxon>
        <taxon>Telluria group</taxon>
        <taxon>Pseudoduganella</taxon>
    </lineage>
</organism>
<gene>
    <name evidence="1" type="ORF">GTP41_13985</name>
</gene>
<dbReference type="EMBL" id="WWCJ01000009">
    <property type="protein sequence ID" value="MYN03202.1"/>
    <property type="molecule type" value="Genomic_DNA"/>
</dbReference>
<sequence>MKKTILSAALLLSACAGRDVQHYAPAQPKLDVAAFFSGTTDAWGMFQKRGGEVVKRFHVTIEGKADNGTLELDEKFRYDDGSTQRRVWRLVAQPDGRWQGTADDVLGKARGEVAGNALRWQYTLLLPVDGSTYEMQFDDWMFLIDECTMINRASMRKFGIELGQVTLMFRKRSCAH</sequence>
<evidence type="ECO:0000313" key="2">
    <source>
        <dbReference type="Proteomes" id="UP000448575"/>
    </source>
</evidence>
<dbReference type="AlphaFoldDB" id="A0A6N9HJK0"/>
<dbReference type="PROSITE" id="PS51257">
    <property type="entry name" value="PROKAR_LIPOPROTEIN"/>
    <property type="match status" value="1"/>
</dbReference>
<reference evidence="1 2" key="1">
    <citation type="submission" date="2019-12" db="EMBL/GenBank/DDBJ databases">
        <title>Novel species isolated from a subtropical stream in China.</title>
        <authorList>
            <person name="Lu H."/>
        </authorList>
    </citation>
    <scope>NUCLEOTIDE SEQUENCE [LARGE SCALE GENOMIC DNA]</scope>
    <source>
        <strain evidence="1 2">DS3</strain>
    </source>
</reference>
<keyword evidence="2" id="KW-1185">Reference proteome</keyword>
<comment type="caution">
    <text evidence="1">The sequence shown here is derived from an EMBL/GenBank/DDBJ whole genome shotgun (WGS) entry which is preliminary data.</text>
</comment>
<protein>
    <submittedName>
        <fullName evidence="1">DUF3833 family protein</fullName>
    </submittedName>
</protein>
<dbReference type="RefSeq" id="WP_161026179.1">
    <property type="nucleotide sequence ID" value="NZ_WWCJ01000009.1"/>
</dbReference>
<dbReference type="Proteomes" id="UP000448575">
    <property type="component" value="Unassembled WGS sequence"/>
</dbReference>